<evidence type="ECO:0000256" key="1">
    <source>
        <dbReference type="ARBA" id="ARBA00022723"/>
    </source>
</evidence>
<dbReference type="InParanoid" id="S2K9I6"/>
<dbReference type="PROSITE" id="PS50048">
    <property type="entry name" value="ZN2_CY6_FUNGAL_2"/>
    <property type="match status" value="1"/>
</dbReference>
<evidence type="ECO:0000256" key="2">
    <source>
        <dbReference type="ARBA" id="ARBA00023242"/>
    </source>
</evidence>
<dbReference type="EMBL" id="KE123902">
    <property type="protein sequence ID" value="EPB92108.1"/>
    <property type="molecule type" value="Genomic_DNA"/>
</dbReference>
<evidence type="ECO:0000313" key="6">
    <source>
        <dbReference type="Proteomes" id="UP000014254"/>
    </source>
</evidence>
<dbReference type="Gene3D" id="3.30.450.20">
    <property type="entry name" value="PAS domain"/>
    <property type="match status" value="1"/>
</dbReference>
<feature type="region of interest" description="Disordered" evidence="3">
    <location>
        <begin position="351"/>
        <end position="407"/>
    </location>
</feature>
<name>S2K9I6_MUCC1</name>
<feature type="compositionally biased region" description="Low complexity" evidence="3">
    <location>
        <begin position="382"/>
        <end position="402"/>
    </location>
</feature>
<dbReference type="GO" id="GO:0008270">
    <property type="term" value="F:zinc ion binding"/>
    <property type="evidence" value="ECO:0007669"/>
    <property type="project" value="InterPro"/>
</dbReference>
<proteinExistence type="predicted"/>
<dbReference type="PANTHER" id="PTHR47659:SF4">
    <property type="entry name" value="ZN(II)2CYS6 TRANSCRIPTION FACTOR (EUROFUNG)"/>
    <property type="match status" value="1"/>
</dbReference>
<evidence type="ECO:0000313" key="5">
    <source>
        <dbReference type="EMBL" id="EPB92108.1"/>
    </source>
</evidence>
<feature type="compositionally biased region" description="Polar residues" evidence="3">
    <location>
        <begin position="351"/>
        <end position="362"/>
    </location>
</feature>
<keyword evidence="6" id="KW-1185">Reference proteome</keyword>
<keyword evidence="1" id="KW-0479">Metal-binding</keyword>
<dbReference type="InterPro" id="IPR001138">
    <property type="entry name" value="Zn2Cys6_DnaBD"/>
</dbReference>
<dbReference type="InterPro" id="IPR036864">
    <property type="entry name" value="Zn2-C6_fun-type_DNA-bd_sf"/>
</dbReference>
<organism evidence="5 6">
    <name type="scientific">Mucor circinelloides f. circinelloides (strain 1006PhL)</name>
    <name type="common">Mucormycosis agent</name>
    <name type="synonym">Calyptromyces circinelloides</name>
    <dbReference type="NCBI Taxonomy" id="1220926"/>
    <lineage>
        <taxon>Eukaryota</taxon>
        <taxon>Fungi</taxon>
        <taxon>Fungi incertae sedis</taxon>
        <taxon>Mucoromycota</taxon>
        <taxon>Mucoromycotina</taxon>
        <taxon>Mucoromycetes</taxon>
        <taxon>Mucorales</taxon>
        <taxon>Mucorineae</taxon>
        <taxon>Mucoraceae</taxon>
        <taxon>Mucor</taxon>
    </lineage>
</organism>
<keyword evidence="2" id="KW-0539">Nucleus</keyword>
<dbReference type="AlphaFoldDB" id="S2K9I6"/>
<dbReference type="Pfam" id="PF00172">
    <property type="entry name" value="Zn_clus"/>
    <property type="match status" value="1"/>
</dbReference>
<dbReference type="InterPro" id="IPR050335">
    <property type="entry name" value="ERT1_acuK_gluconeogen_tf"/>
</dbReference>
<evidence type="ECO:0000259" key="4">
    <source>
        <dbReference type="PROSITE" id="PS50048"/>
    </source>
</evidence>
<dbReference type="Proteomes" id="UP000014254">
    <property type="component" value="Unassembled WGS sequence"/>
</dbReference>
<dbReference type="eggNOG" id="ENOG502S5NV">
    <property type="taxonomic scope" value="Eukaryota"/>
</dbReference>
<dbReference type="SUPFAM" id="SSF57701">
    <property type="entry name" value="Zn2/Cys6 DNA-binding domain"/>
    <property type="match status" value="1"/>
</dbReference>
<dbReference type="VEuPathDB" id="FungiDB:HMPREF1544_00933"/>
<dbReference type="OMA" id="CEAIMSP"/>
<dbReference type="SMART" id="SM00066">
    <property type="entry name" value="GAL4"/>
    <property type="match status" value="1"/>
</dbReference>
<feature type="domain" description="Zn(2)-C6 fungal-type" evidence="4">
    <location>
        <begin position="26"/>
        <end position="55"/>
    </location>
</feature>
<dbReference type="OrthoDB" id="1555531at2759"/>
<dbReference type="PROSITE" id="PS00463">
    <property type="entry name" value="ZN2_CY6_FUNGAL_1"/>
    <property type="match status" value="1"/>
</dbReference>
<accession>S2K9I6</accession>
<reference evidence="6" key="1">
    <citation type="submission" date="2013-05" db="EMBL/GenBank/DDBJ databases">
        <title>The Genome sequence of Mucor circinelloides f. circinelloides 1006PhL.</title>
        <authorList>
            <consortium name="The Broad Institute Genomics Platform"/>
            <person name="Cuomo C."/>
            <person name="Earl A."/>
            <person name="Findley K."/>
            <person name="Lee S.C."/>
            <person name="Walker B."/>
            <person name="Young S."/>
            <person name="Zeng Q."/>
            <person name="Gargeya S."/>
            <person name="Fitzgerald M."/>
            <person name="Haas B."/>
            <person name="Abouelleil A."/>
            <person name="Allen A.W."/>
            <person name="Alvarado L."/>
            <person name="Arachchi H.M."/>
            <person name="Berlin A.M."/>
            <person name="Chapman S.B."/>
            <person name="Gainer-Dewar J."/>
            <person name="Goldberg J."/>
            <person name="Griggs A."/>
            <person name="Gujja S."/>
            <person name="Hansen M."/>
            <person name="Howarth C."/>
            <person name="Imamovic A."/>
            <person name="Ireland A."/>
            <person name="Larimer J."/>
            <person name="McCowan C."/>
            <person name="Murphy C."/>
            <person name="Pearson M."/>
            <person name="Poon T.W."/>
            <person name="Priest M."/>
            <person name="Roberts A."/>
            <person name="Saif S."/>
            <person name="Shea T."/>
            <person name="Sisk P."/>
            <person name="Sykes S."/>
            <person name="Wortman J."/>
            <person name="Nusbaum C."/>
            <person name="Birren B."/>
        </authorList>
    </citation>
    <scope>NUCLEOTIDE SEQUENCE [LARGE SCALE GENOMIC DNA]</scope>
    <source>
        <strain evidence="6">1006PhL</strain>
    </source>
</reference>
<protein>
    <recommendedName>
        <fullName evidence="4">Zn(2)-C6 fungal-type domain-containing protein</fullName>
    </recommendedName>
</protein>
<dbReference type="PANTHER" id="PTHR47659">
    <property type="entry name" value="ZN(II)2CYS6 TRANSCRIPTION FACTOR (EUROFUNG)-RELATED"/>
    <property type="match status" value="1"/>
</dbReference>
<dbReference type="GO" id="GO:0000981">
    <property type="term" value="F:DNA-binding transcription factor activity, RNA polymerase II-specific"/>
    <property type="evidence" value="ECO:0007669"/>
    <property type="project" value="InterPro"/>
</dbReference>
<sequence length="442" mass="48979">MCAQQHESTAPITKKKPTKTTHVPTACINCKKAHLACDLSRPCKRCSTLGKSDSCIDIKHKKRGRPKLTSIKKWQQATTLTVHKPYQSTPPITSSTLPSTPTPFVPLHASPTLFSSPISSFKMTASREIPKEEQRSPKEMMTMFLSMDLCCARVSDESMQFLSTNPTQMGHCSFYDIIHPESSETLSRIHRILLDNCHRHVTQPISFKPASSETFLTTSAAQLLSIANGSQTIKETLKFKSSVSLFECRFYLGGGFGGDLFVSNTLEQLYMVCLVTKKPAVSPPAPPAAAALLPPVNIAENLLNQQSDYQSLLNDSDLMSLYHHTPTNDSDTIRLVNNLCEAIMSPTHSVEQPTMTHTNGYHSSSSCSSEDGDQHRHHHHYQPQQHHQTASPSASPATPPTTIQLHPPQQTYSNVLLNDFLEKPIDDLVGDLLHDNNPYWLG</sequence>
<dbReference type="CDD" id="cd00067">
    <property type="entry name" value="GAL4"/>
    <property type="match status" value="1"/>
</dbReference>
<gene>
    <name evidence="5" type="ORF">HMPREF1544_00933</name>
</gene>
<dbReference type="Gene3D" id="4.10.240.10">
    <property type="entry name" value="Zn(2)-C6 fungal-type DNA-binding domain"/>
    <property type="match status" value="1"/>
</dbReference>
<evidence type="ECO:0000256" key="3">
    <source>
        <dbReference type="SAM" id="MobiDB-lite"/>
    </source>
</evidence>